<evidence type="ECO:0000256" key="2">
    <source>
        <dbReference type="ARBA" id="ARBA00004162"/>
    </source>
</evidence>
<evidence type="ECO:0000256" key="3">
    <source>
        <dbReference type="ARBA" id="ARBA00008281"/>
    </source>
</evidence>
<dbReference type="GO" id="GO:0071978">
    <property type="term" value="P:bacterial-type flagellum-dependent swarming motility"/>
    <property type="evidence" value="ECO:0007669"/>
    <property type="project" value="TreeGrafter"/>
</dbReference>
<accession>A0AA41W5P8</accession>
<keyword evidence="7 10" id="KW-0283">Flagellar rotation</keyword>
<keyword evidence="6 10" id="KW-0812">Transmembrane</keyword>
<keyword evidence="4" id="KW-1003">Cell membrane</keyword>
<keyword evidence="9 10" id="KW-0472">Membrane</keyword>
<evidence type="ECO:0000313" key="11">
    <source>
        <dbReference type="EMBL" id="MCM2678973.1"/>
    </source>
</evidence>
<name>A0AA41W5P8_9GAMM</name>
<keyword evidence="10" id="KW-0997">Cell inner membrane</keyword>
<dbReference type="InterPro" id="IPR005503">
    <property type="entry name" value="FliL"/>
</dbReference>
<keyword evidence="12" id="KW-1185">Reference proteome</keyword>
<keyword evidence="8 10" id="KW-1133">Transmembrane helix</keyword>
<keyword evidence="5 10" id="KW-0145">Chemotaxis</keyword>
<protein>
    <recommendedName>
        <fullName evidence="10">Flagellar protein FliL</fullName>
    </recommendedName>
</protein>
<dbReference type="GO" id="GO:0005886">
    <property type="term" value="C:plasma membrane"/>
    <property type="evidence" value="ECO:0007669"/>
    <property type="project" value="UniProtKB-SubCell"/>
</dbReference>
<evidence type="ECO:0000256" key="1">
    <source>
        <dbReference type="ARBA" id="ARBA00002254"/>
    </source>
</evidence>
<reference evidence="11 12" key="1">
    <citation type="journal article" date="2013" name="Antonie Van Leeuwenhoek">
        <title>Echinimonas agarilytica gen. nov., sp. nov., a new gammaproteobacterium isolated from the sea urchin Strongylocentrotus intermedius.</title>
        <authorList>
            <person name="Nedashkovskaya O.I."/>
            <person name="Stenkova A.M."/>
            <person name="Zhukova N.V."/>
            <person name="Van Trappen S."/>
            <person name="Lee J.S."/>
            <person name="Kim S.B."/>
        </authorList>
    </citation>
    <scope>NUCLEOTIDE SEQUENCE [LARGE SCALE GENOMIC DNA]</scope>
    <source>
        <strain evidence="11 12">KMM 6351</strain>
    </source>
</reference>
<comment type="similarity">
    <text evidence="3 10">Belongs to the FliL family.</text>
</comment>
<evidence type="ECO:0000256" key="7">
    <source>
        <dbReference type="ARBA" id="ARBA00022779"/>
    </source>
</evidence>
<organism evidence="11 12">
    <name type="scientific">Echinimonas agarilytica</name>
    <dbReference type="NCBI Taxonomy" id="1215918"/>
    <lineage>
        <taxon>Bacteria</taxon>
        <taxon>Pseudomonadati</taxon>
        <taxon>Pseudomonadota</taxon>
        <taxon>Gammaproteobacteria</taxon>
        <taxon>Alteromonadales</taxon>
        <taxon>Echinimonadaceae</taxon>
        <taxon>Echinimonas</taxon>
    </lineage>
</organism>
<dbReference type="AlphaFoldDB" id="A0AA41W5P8"/>
<evidence type="ECO:0000256" key="6">
    <source>
        <dbReference type="ARBA" id="ARBA00022692"/>
    </source>
</evidence>
<dbReference type="NCBIfam" id="NF004285">
    <property type="entry name" value="PRK05696.1"/>
    <property type="match status" value="1"/>
</dbReference>
<comment type="subcellular location">
    <subcellularLocation>
        <location evidence="10">Cell inner membrane</location>
    </subcellularLocation>
    <subcellularLocation>
        <location evidence="2">Cell membrane</location>
        <topology evidence="2">Single-pass membrane protein</topology>
    </subcellularLocation>
</comment>
<evidence type="ECO:0000256" key="4">
    <source>
        <dbReference type="ARBA" id="ARBA00022475"/>
    </source>
</evidence>
<dbReference type="Proteomes" id="UP001165393">
    <property type="component" value="Unassembled WGS sequence"/>
</dbReference>
<keyword evidence="11" id="KW-0966">Cell projection</keyword>
<evidence type="ECO:0000256" key="8">
    <source>
        <dbReference type="ARBA" id="ARBA00022989"/>
    </source>
</evidence>
<keyword evidence="11" id="KW-0969">Cilium</keyword>
<proteinExistence type="inferred from homology"/>
<gene>
    <name evidence="11" type="primary">fliL</name>
    <name evidence="11" type="ORF">NAF29_04690</name>
</gene>
<dbReference type="PANTHER" id="PTHR35091:SF2">
    <property type="entry name" value="FLAGELLAR PROTEIN FLIL"/>
    <property type="match status" value="1"/>
</dbReference>
<dbReference type="PANTHER" id="PTHR35091">
    <property type="entry name" value="FLAGELLAR PROTEIN FLIL"/>
    <property type="match status" value="1"/>
</dbReference>
<evidence type="ECO:0000313" key="12">
    <source>
        <dbReference type="Proteomes" id="UP001165393"/>
    </source>
</evidence>
<dbReference type="GO" id="GO:0006935">
    <property type="term" value="P:chemotaxis"/>
    <property type="evidence" value="ECO:0007669"/>
    <property type="project" value="UniProtKB-KW"/>
</dbReference>
<comment type="caution">
    <text evidence="11">The sequence shown here is derived from an EMBL/GenBank/DDBJ whole genome shotgun (WGS) entry which is preliminary data.</text>
</comment>
<sequence length="169" mass="17847">MAEEVELEVKPAKSKLPLIIAIVVVLLVGGGVAAYFLLGNSSSDGESSAAEAAPAAAAASAELGDALYVAMPRPFVFSVPGQGRERLVQIKVQLLVRGLDAEQLAKKHIPLVEGTLLKTFSSSTAEELASLAGKERVREQALSDVRQSFLDVEGKDVVEQVLFTGFVLQ</sequence>
<evidence type="ECO:0000256" key="9">
    <source>
        <dbReference type="ARBA" id="ARBA00023136"/>
    </source>
</evidence>
<keyword evidence="11" id="KW-0282">Flagellum</keyword>
<feature type="transmembrane region" description="Helical" evidence="10">
    <location>
        <begin position="16"/>
        <end position="38"/>
    </location>
</feature>
<dbReference type="Pfam" id="PF03748">
    <property type="entry name" value="FliL"/>
    <property type="match status" value="1"/>
</dbReference>
<evidence type="ECO:0000256" key="10">
    <source>
        <dbReference type="RuleBase" id="RU364125"/>
    </source>
</evidence>
<evidence type="ECO:0000256" key="5">
    <source>
        <dbReference type="ARBA" id="ARBA00022500"/>
    </source>
</evidence>
<dbReference type="RefSeq" id="WP_251260343.1">
    <property type="nucleotide sequence ID" value="NZ_JAMQGP010000002.1"/>
</dbReference>
<dbReference type="GO" id="GO:0009425">
    <property type="term" value="C:bacterial-type flagellum basal body"/>
    <property type="evidence" value="ECO:0007669"/>
    <property type="project" value="InterPro"/>
</dbReference>
<comment type="function">
    <text evidence="1 10">Controls the rotational direction of flagella during chemotaxis.</text>
</comment>
<dbReference type="EMBL" id="JAMQGP010000002">
    <property type="protein sequence ID" value="MCM2678973.1"/>
    <property type="molecule type" value="Genomic_DNA"/>
</dbReference>